<keyword evidence="2" id="KW-0808">Transferase</keyword>
<gene>
    <name evidence="2" type="ORF">G3I70_34895</name>
</gene>
<dbReference type="RefSeq" id="WP_163062234.1">
    <property type="nucleotide sequence ID" value="NZ_JAAGLI010000941.1"/>
</dbReference>
<dbReference type="Pfam" id="PF01636">
    <property type="entry name" value="APH"/>
    <property type="match status" value="1"/>
</dbReference>
<dbReference type="InterPro" id="IPR002575">
    <property type="entry name" value="Aminoglycoside_PTrfase"/>
</dbReference>
<feature type="domain" description="Aminoglycoside phosphotransferase" evidence="1">
    <location>
        <begin position="39"/>
        <end position="254"/>
    </location>
</feature>
<reference evidence="2 3" key="1">
    <citation type="submission" date="2020-01" db="EMBL/GenBank/DDBJ databases">
        <title>Insect and environment-associated Actinomycetes.</title>
        <authorList>
            <person name="Currrie C."/>
            <person name="Chevrette M."/>
            <person name="Carlson C."/>
            <person name="Stubbendieck R."/>
            <person name="Wendt-Pienkowski E."/>
        </authorList>
    </citation>
    <scope>NUCLEOTIDE SEQUENCE [LARGE SCALE GENOMIC DNA]</scope>
    <source>
        <strain evidence="2 3">SID10258</strain>
    </source>
</reference>
<dbReference type="AlphaFoldDB" id="A0A6L9QQE0"/>
<sequence>MPNQLTGATNLRQRAHQILDEACNRADLDPTGAELLRLRSNAVFKLRTPIIARIATAPTAAERLPTVLAVTRWLADRGFPTVRPADGIIGQPMNVDGATVTFWHYIPTAPIPATTTDLGRLLRALHTGPTPPFQLRELTDPLASLRTTVHHQPGVLNDDDRAWLTERIADLTNAWLALPFREPPALLHGDAWIDNLLRHEDGHVILGDWDSVALGPREWDLIHSYHGERRFGLSPADVNDFAAAYGDDLREWDGYETLMQIRDTYAIGIHIRNAPGDPFSRQELAHRLSCLRSGDARTRWHMKDDSKL</sequence>
<dbReference type="GO" id="GO:0016740">
    <property type="term" value="F:transferase activity"/>
    <property type="evidence" value="ECO:0007669"/>
    <property type="project" value="UniProtKB-KW"/>
</dbReference>
<evidence type="ECO:0000313" key="3">
    <source>
        <dbReference type="Proteomes" id="UP000475532"/>
    </source>
</evidence>
<name>A0A6L9QQE0_9ACTN</name>
<dbReference type="Gene3D" id="3.90.1200.10">
    <property type="match status" value="1"/>
</dbReference>
<organism evidence="2 3">
    <name type="scientific">Actinomadura bangladeshensis</name>
    <dbReference type="NCBI Taxonomy" id="453573"/>
    <lineage>
        <taxon>Bacteria</taxon>
        <taxon>Bacillati</taxon>
        <taxon>Actinomycetota</taxon>
        <taxon>Actinomycetes</taxon>
        <taxon>Streptosporangiales</taxon>
        <taxon>Thermomonosporaceae</taxon>
        <taxon>Actinomadura</taxon>
    </lineage>
</organism>
<protein>
    <submittedName>
        <fullName evidence="2">Aminoglycoside phosphotransferase family protein</fullName>
    </submittedName>
</protein>
<dbReference type="EMBL" id="JAAGLI010000941">
    <property type="protein sequence ID" value="NEA27647.1"/>
    <property type="molecule type" value="Genomic_DNA"/>
</dbReference>
<comment type="caution">
    <text evidence="2">The sequence shown here is derived from an EMBL/GenBank/DDBJ whole genome shotgun (WGS) entry which is preliminary data.</text>
</comment>
<evidence type="ECO:0000313" key="2">
    <source>
        <dbReference type="EMBL" id="NEA27647.1"/>
    </source>
</evidence>
<dbReference type="Proteomes" id="UP000475532">
    <property type="component" value="Unassembled WGS sequence"/>
</dbReference>
<proteinExistence type="predicted"/>
<dbReference type="SUPFAM" id="SSF56112">
    <property type="entry name" value="Protein kinase-like (PK-like)"/>
    <property type="match status" value="1"/>
</dbReference>
<accession>A0A6L9QQE0</accession>
<dbReference type="InterPro" id="IPR011009">
    <property type="entry name" value="Kinase-like_dom_sf"/>
</dbReference>
<evidence type="ECO:0000259" key="1">
    <source>
        <dbReference type="Pfam" id="PF01636"/>
    </source>
</evidence>